<dbReference type="InterPro" id="IPR013577">
    <property type="entry name" value="LLGL2"/>
</dbReference>
<evidence type="ECO:0000313" key="12">
    <source>
        <dbReference type="Ensembl" id="ENSEBUP00000003091.1"/>
    </source>
</evidence>
<reference evidence="12" key="2">
    <citation type="submission" date="2025-09" db="UniProtKB">
        <authorList>
            <consortium name="Ensembl"/>
        </authorList>
    </citation>
    <scope>IDENTIFICATION</scope>
</reference>
<feature type="domain" description="Lethal giant larvae (Lgl)-like C-terminal" evidence="11">
    <location>
        <begin position="535"/>
        <end position="669"/>
    </location>
</feature>
<sequence>MQGKDISVLEMDFPIVDFITLCETPYPSDFQDPYAVVVLHEKDLVVIDLTQNSYPVFENPYAMDIHESPVTCCEYFVDCPMDVIPALYSVGAKQKRQGYSKKEWPINGGSWELGTQSFPEIIITGHADGSVKFWDASAISLQHLYRFKTSKVFEKTRLRDLPDEDPFAVQILSWCPESRVLCVTGVSAHVIMYRFSRFESNVELVALEVRMQSDADNDESPQGEQSPLQQQHQAVVTRSQSVPVTESNITTITTTLESLRVKSNALKQQAGYQAELIIQPLWVYGEPPQQITSLELNSAYSLVAFGNSNGLAVVDYLQKSLLLNVSTVEIYSLCDPSQRQLRSPRKGKQSGPGDVTDFGGLQESERSKSPTSGDHSQEDKVVSKIWLRAKHSRKLSLPTEQKVNFENRESSFSRSRSSSVSSIDKEAREVITAIRFADSITSKYSVGPTPCLWLGTSLGIVLGVTLNLPLASADDHKGKQPGIVLPSGAMFKLKGTILRLAFLAADGSLLPAPAEAWWDAKSSEEKEATSYAKRKATSLATSPSNQELPAGLAAGTDSCYALLCSEKQAQVVSLPTQSCIHRHSITETSFVLHADATSLAGSVCLACFCANGHIMTFSLPSLRPLLDVNYLPVTDMRIARTFCFAHEGQALYLSSPTEIQRLTYSQEMCENLQEMLGELFIPVETPEAPNRGFFKGFFGGNAPCVDREELFGEAAGRASRTLAQHVPGPGSLEGVRGSATGVAAELARARLALDERGQRLGELDERTAAMAASAEVFSRQAFLVGTGKLCCHLLDVTFRFAILLVQNIPLFDLTFGVSIIKGHATTFACAPFVTQLMSKYKDKKWYQF</sequence>
<evidence type="ECO:0000256" key="6">
    <source>
        <dbReference type="ARBA" id="ARBA00022574"/>
    </source>
</evidence>
<dbReference type="SUPFAM" id="SSF58038">
    <property type="entry name" value="SNARE fusion complex"/>
    <property type="match status" value="1"/>
</dbReference>
<dbReference type="Ensembl" id="ENSEBUT00000003455.1">
    <property type="protein sequence ID" value="ENSEBUP00000003091.1"/>
    <property type="gene ID" value="ENSEBUG00000002288.1"/>
</dbReference>
<dbReference type="GO" id="GO:0045159">
    <property type="term" value="F:myosin II binding"/>
    <property type="evidence" value="ECO:0007669"/>
    <property type="project" value="TreeGrafter"/>
</dbReference>
<dbReference type="GO" id="GO:0012505">
    <property type="term" value="C:endomembrane system"/>
    <property type="evidence" value="ECO:0007669"/>
    <property type="project" value="UniProtKB-SubCell"/>
</dbReference>
<feature type="region of interest" description="Disordered" evidence="9">
    <location>
        <begin position="339"/>
        <end position="379"/>
    </location>
</feature>
<dbReference type="SUPFAM" id="SSF50978">
    <property type="entry name" value="WD40 repeat-like"/>
    <property type="match status" value="1"/>
</dbReference>
<dbReference type="GO" id="GO:0005886">
    <property type="term" value="C:plasma membrane"/>
    <property type="evidence" value="ECO:0007669"/>
    <property type="project" value="TreeGrafter"/>
</dbReference>
<evidence type="ECO:0000256" key="3">
    <source>
        <dbReference type="ARBA" id="ARBA00008070"/>
    </source>
</evidence>
<proteinExistence type="inferred from homology"/>
<dbReference type="OMA" id="ICLNSSY"/>
<dbReference type="GO" id="GO:0019905">
    <property type="term" value="F:syntaxin binding"/>
    <property type="evidence" value="ECO:0007669"/>
    <property type="project" value="TreeGrafter"/>
</dbReference>
<dbReference type="Proteomes" id="UP000694388">
    <property type="component" value="Unplaced"/>
</dbReference>
<evidence type="ECO:0000256" key="4">
    <source>
        <dbReference type="ARBA" id="ARBA00022483"/>
    </source>
</evidence>
<keyword evidence="6" id="KW-0853">WD repeat</keyword>
<dbReference type="GO" id="GO:0005096">
    <property type="term" value="F:GTPase activator activity"/>
    <property type="evidence" value="ECO:0007669"/>
    <property type="project" value="TreeGrafter"/>
</dbReference>
<organism evidence="12 13">
    <name type="scientific">Eptatretus burgeri</name>
    <name type="common">Inshore hagfish</name>
    <dbReference type="NCBI Taxonomy" id="7764"/>
    <lineage>
        <taxon>Eukaryota</taxon>
        <taxon>Metazoa</taxon>
        <taxon>Chordata</taxon>
        <taxon>Craniata</taxon>
        <taxon>Vertebrata</taxon>
        <taxon>Cyclostomata</taxon>
        <taxon>Myxini</taxon>
        <taxon>Myxiniformes</taxon>
        <taxon>Myxinidae</taxon>
        <taxon>Eptatretinae</taxon>
        <taxon>Eptatretus</taxon>
    </lineage>
</organism>
<dbReference type="GO" id="GO:0031201">
    <property type="term" value="C:SNARE complex"/>
    <property type="evidence" value="ECO:0007669"/>
    <property type="project" value="TreeGrafter"/>
</dbReference>
<protein>
    <submittedName>
        <fullName evidence="12">Syntaxin binding protein 5</fullName>
    </submittedName>
</protein>
<dbReference type="Gene3D" id="1.20.5.110">
    <property type="match status" value="1"/>
</dbReference>
<dbReference type="InterPro" id="IPR013905">
    <property type="entry name" value="Lgl_C_dom"/>
</dbReference>
<dbReference type="PANTHER" id="PTHR10241">
    <property type="entry name" value="LETHAL 2 GIANT LARVAE PROTEIN"/>
    <property type="match status" value="1"/>
</dbReference>
<keyword evidence="4" id="KW-0268">Exocytosis</keyword>
<evidence type="ECO:0000313" key="13">
    <source>
        <dbReference type="Proteomes" id="UP000694388"/>
    </source>
</evidence>
<gene>
    <name evidence="12" type="primary">STXBP5</name>
</gene>
<dbReference type="PANTHER" id="PTHR10241:SF25">
    <property type="entry name" value="TOMOSYN, ISOFORM C"/>
    <property type="match status" value="1"/>
</dbReference>
<keyword evidence="13" id="KW-1185">Reference proteome</keyword>
<evidence type="ECO:0000256" key="2">
    <source>
        <dbReference type="ARBA" id="ARBA00004496"/>
    </source>
</evidence>
<dbReference type="AlphaFoldDB" id="A0A8C4NEG1"/>
<evidence type="ECO:0000256" key="7">
    <source>
        <dbReference type="ARBA" id="ARBA00022737"/>
    </source>
</evidence>
<evidence type="ECO:0000256" key="8">
    <source>
        <dbReference type="ARBA" id="ARBA00023136"/>
    </source>
</evidence>
<dbReference type="InterPro" id="IPR015943">
    <property type="entry name" value="WD40/YVTN_repeat-like_dom_sf"/>
</dbReference>
<dbReference type="GO" id="GO:0006887">
    <property type="term" value="P:exocytosis"/>
    <property type="evidence" value="ECO:0007669"/>
    <property type="project" value="UniProtKB-KW"/>
</dbReference>
<evidence type="ECO:0000256" key="9">
    <source>
        <dbReference type="SAM" id="MobiDB-lite"/>
    </source>
</evidence>
<dbReference type="GeneTree" id="ENSGT00950000182906"/>
<comment type="similarity">
    <text evidence="3">Belongs to the WD repeat L(2)GL family.</text>
</comment>
<keyword evidence="8" id="KW-0472">Membrane</keyword>
<evidence type="ECO:0000259" key="11">
    <source>
        <dbReference type="Pfam" id="PF08596"/>
    </source>
</evidence>
<dbReference type="Pfam" id="PF08596">
    <property type="entry name" value="Lgl_C"/>
    <property type="match status" value="1"/>
</dbReference>
<keyword evidence="5" id="KW-0963">Cytoplasm</keyword>
<evidence type="ECO:0000256" key="5">
    <source>
        <dbReference type="ARBA" id="ARBA00022490"/>
    </source>
</evidence>
<dbReference type="PRINTS" id="PR00962">
    <property type="entry name" value="LETHAL2GIANT"/>
</dbReference>
<name>A0A8C4NEG1_EPTBU</name>
<dbReference type="Gene3D" id="2.130.10.10">
    <property type="entry name" value="YVTN repeat-like/Quinoprotein amine dehydrogenase"/>
    <property type="match status" value="1"/>
</dbReference>
<dbReference type="Pfam" id="PF08366">
    <property type="entry name" value="LLGL"/>
    <property type="match status" value="1"/>
</dbReference>
<keyword evidence="7" id="KW-0677">Repeat</keyword>
<evidence type="ECO:0000256" key="1">
    <source>
        <dbReference type="ARBA" id="ARBA00004308"/>
    </source>
</evidence>
<dbReference type="InterPro" id="IPR000664">
    <property type="entry name" value="Lethal2_giant"/>
</dbReference>
<dbReference type="GO" id="GO:0006893">
    <property type="term" value="P:Golgi to plasma membrane transport"/>
    <property type="evidence" value="ECO:0007669"/>
    <property type="project" value="TreeGrafter"/>
</dbReference>
<dbReference type="InterPro" id="IPR036322">
    <property type="entry name" value="WD40_repeat_dom_sf"/>
</dbReference>
<feature type="domain" description="Lethal giant larvae homologue 2" evidence="10">
    <location>
        <begin position="1"/>
        <end position="55"/>
    </location>
</feature>
<reference evidence="12" key="1">
    <citation type="submission" date="2025-08" db="UniProtKB">
        <authorList>
            <consortium name="Ensembl"/>
        </authorList>
    </citation>
    <scope>IDENTIFICATION</scope>
</reference>
<evidence type="ECO:0000259" key="10">
    <source>
        <dbReference type="Pfam" id="PF08366"/>
    </source>
</evidence>
<accession>A0A8C4NEG1</accession>
<comment type="subcellular location">
    <subcellularLocation>
        <location evidence="2">Cytoplasm</location>
    </subcellularLocation>
    <subcellularLocation>
        <location evidence="1">Endomembrane system</location>
    </subcellularLocation>
</comment>